<keyword evidence="2" id="KW-0472">Membrane</keyword>
<reference evidence="3" key="2">
    <citation type="submission" date="2010-07" db="EMBL/GenBank/DDBJ databases">
        <authorList>
            <consortium name="The Broad Institute Genome Sequencing Platform"/>
            <consortium name="Broad Institute Genome Sequencing Center for Infectious Disease"/>
            <person name="Ma L.-J."/>
            <person name="Dead R."/>
            <person name="Young S."/>
            <person name="Zeng Q."/>
            <person name="Koehrsen M."/>
            <person name="Alvarado L."/>
            <person name="Berlin A."/>
            <person name="Chapman S.B."/>
            <person name="Chen Z."/>
            <person name="Freedman E."/>
            <person name="Gellesch M."/>
            <person name="Goldberg J."/>
            <person name="Griggs A."/>
            <person name="Gujja S."/>
            <person name="Heilman E.R."/>
            <person name="Heiman D."/>
            <person name="Hepburn T."/>
            <person name="Howarth C."/>
            <person name="Jen D."/>
            <person name="Larson L."/>
            <person name="Mehta T."/>
            <person name="Neiman D."/>
            <person name="Pearson M."/>
            <person name="Roberts A."/>
            <person name="Saif S."/>
            <person name="Shea T."/>
            <person name="Shenoy N."/>
            <person name="Sisk P."/>
            <person name="Stolte C."/>
            <person name="Sykes S."/>
            <person name="Walk T."/>
            <person name="White J."/>
            <person name="Yandava C."/>
            <person name="Haas B."/>
            <person name="Nusbaum C."/>
            <person name="Birren B."/>
        </authorList>
    </citation>
    <scope>NUCLEOTIDE SEQUENCE</scope>
    <source>
        <strain evidence="3">R3-111a-1</strain>
    </source>
</reference>
<dbReference type="HOGENOM" id="CLU_073135_0_0_1"/>
<evidence type="ECO:0000256" key="1">
    <source>
        <dbReference type="SAM" id="MobiDB-lite"/>
    </source>
</evidence>
<evidence type="ECO:0000313" key="5">
    <source>
        <dbReference type="Proteomes" id="UP000006039"/>
    </source>
</evidence>
<dbReference type="STRING" id="644352.J3NRC1"/>
<keyword evidence="5" id="KW-1185">Reference proteome</keyword>
<gene>
    <name evidence="4" type="primary">20344283</name>
    <name evidence="3" type="ORF">GGTG_03825</name>
</gene>
<sequence>MNTQQPMYQAGPQAFQPVAINKVVAGKGWYIAKLTLGSCIALFDIILIALSAAYMNLWTGYNGSGNSYFILVFIPAIVSLGWQIAEFITVGVHKDRRGIHPGAHVALHLLLWLTFATTVTLLGFLVSRRIYLRNGNYGYSSRFMRFLNDGEPLENAQFAFSVLNLILHFTLFVRFCIETNRRNTLPPGMIMVAAPASGMYLVPGAQPQYMAQAVPQQPQAGQASAYGGFYAPQAQPVDKAVVEQQQQQQQPTAAPVATAV</sequence>
<keyword evidence="2" id="KW-1133">Transmembrane helix</keyword>
<feature type="region of interest" description="Disordered" evidence="1">
    <location>
        <begin position="240"/>
        <end position="260"/>
    </location>
</feature>
<dbReference type="Proteomes" id="UP000006039">
    <property type="component" value="Unassembled WGS sequence"/>
</dbReference>
<dbReference type="eggNOG" id="ENOG502SRWI">
    <property type="taxonomic scope" value="Eukaryota"/>
</dbReference>
<name>J3NRC1_GAET3</name>
<dbReference type="EMBL" id="GL385396">
    <property type="protein sequence ID" value="EJT78727.1"/>
    <property type="molecule type" value="Genomic_DNA"/>
</dbReference>
<reference evidence="4" key="4">
    <citation type="journal article" date="2015" name="G3 (Bethesda)">
        <title>Genome sequences of three phytopathogenic species of the Magnaporthaceae family of fungi.</title>
        <authorList>
            <person name="Okagaki L.H."/>
            <person name="Nunes C.C."/>
            <person name="Sailsbery J."/>
            <person name="Clay B."/>
            <person name="Brown D."/>
            <person name="John T."/>
            <person name="Oh Y."/>
            <person name="Young N."/>
            <person name="Fitzgerald M."/>
            <person name="Haas B.J."/>
            <person name="Zeng Q."/>
            <person name="Young S."/>
            <person name="Adiconis X."/>
            <person name="Fan L."/>
            <person name="Levin J.Z."/>
            <person name="Mitchell T.K."/>
            <person name="Okubara P.A."/>
            <person name="Farman M.L."/>
            <person name="Kohn L.M."/>
            <person name="Birren B."/>
            <person name="Ma L.-J."/>
            <person name="Dean R.A."/>
        </authorList>
    </citation>
    <scope>NUCLEOTIDE SEQUENCE</scope>
    <source>
        <strain evidence="4">R3-111a-1</strain>
    </source>
</reference>
<feature type="transmembrane region" description="Helical" evidence="2">
    <location>
        <begin position="67"/>
        <end position="93"/>
    </location>
</feature>
<feature type="transmembrane region" description="Helical" evidence="2">
    <location>
        <begin position="34"/>
        <end position="55"/>
    </location>
</feature>
<proteinExistence type="predicted"/>
<reference evidence="3" key="3">
    <citation type="submission" date="2010-09" db="EMBL/GenBank/DDBJ databases">
        <title>Annotation of Gaeumannomyces graminis var. tritici R3-111a-1.</title>
        <authorList>
            <consortium name="The Broad Institute Genome Sequencing Platform"/>
            <person name="Ma L.-J."/>
            <person name="Dead R."/>
            <person name="Young S.K."/>
            <person name="Zeng Q."/>
            <person name="Gargeya S."/>
            <person name="Fitzgerald M."/>
            <person name="Haas B."/>
            <person name="Abouelleil A."/>
            <person name="Alvarado L."/>
            <person name="Arachchi H.M."/>
            <person name="Berlin A."/>
            <person name="Brown A."/>
            <person name="Chapman S.B."/>
            <person name="Chen Z."/>
            <person name="Dunbar C."/>
            <person name="Freedman E."/>
            <person name="Gearin G."/>
            <person name="Gellesch M."/>
            <person name="Goldberg J."/>
            <person name="Griggs A."/>
            <person name="Gujja S."/>
            <person name="Heiman D."/>
            <person name="Howarth C."/>
            <person name="Larson L."/>
            <person name="Lui A."/>
            <person name="MacDonald P.J.P."/>
            <person name="Mehta T."/>
            <person name="Montmayeur A."/>
            <person name="Murphy C."/>
            <person name="Neiman D."/>
            <person name="Pearson M."/>
            <person name="Priest M."/>
            <person name="Roberts A."/>
            <person name="Saif S."/>
            <person name="Shea T."/>
            <person name="Shenoy N."/>
            <person name="Sisk P."/>
            <person name="Stolte C."/>
            <person name="Sykes S."/>
            <person name="Yandava C."/>
            <person name="Wortman J."/>
            <person name="Nusbaum C."/>
            <person name="Birren B."/>
        </authorList>
    </citation>
    <scope>NUCLEOTIDE SEQUENCE</scope>
    <source>
        <strain evidence="3">R3-111a-1</strain>
    </source>
</reference>
<feature type="transmembrane region" description="Helical" evidence="2">
    <location>
        <begin position="105"/>
        <end position="126"/>
    </location>
</feature>
<keyword evidence="2" id="KW-0812">Transmembrane</keyword>
<organism evidence="3">
    <name type="scientific">Gaeumannomyces tritici (strain R3-111a-1)</name>
    <name type="common">Wheat and barley take-all root rot fungus</name>
    <name type="synonym">Gaeumannomyces graminis var. tritici</name>
    <dbReference type="NCBI Taxonomy" id="644352"/>
    <lineage>
        <taxon>Eukaryota</taxon>
        <taxon>Fungi</taxon>
        <taxon>Dikarya</taxon>
        <taxon>Ascomycota</taxon>
        <taxon>Pezizomycotina</taxon>
        <taxon>Sordariomycetes</taxon>
        <taxon>Sordariomycetidae</taxon>
        <taxon>Magnaporthales</taxon>
        <taxon>Magnaporthaceae</taxon>
        <taxon>Gaeumannomyces</taxon>
    </lineage>
</organism>
<dbReference type="EnsemblFungi" id="EJT78727">
    <property type="protein sequence ID" value="EJT78727"/>
    <property type="gene ID" value="GGTG_03825"/>
</dbReference>
<evidence type="ECO:0000313" key="4">
    <source>
        <dbReference type="EnsemblFungi" id="EJT78727"/>
    </source>
</evidence>
<accession>J3NRC1</accession>
<dbReference type="GeneID" id="20344283"/>
<feature type="transmembrane region" description="Helical" evidence="2">
    <location>
        <begin position="158"/>
        <end position="177"/>
    </location>
</feature>
<reference evidence="5" key="1">
    <citation type="submission" date="2010-07" db="EMBL/GenBank/DDBJ databases">
        <title>The genome sequence of Gaeumannomyces graminis var. tritici strain R3-111a-1.</title>
        <authorList>
            <consortium name="The Broad Institute Genome Sequencing Platform"/>
            <person name="Ma L.-J."/>
            <person name="Dead R."/>
            <person name="Young S."/>
            <person name="Zeng Q."/>
            <person name="Koehrsen M."/>
            <person name="Alvarado L."/>
            <person name="Berlin A."/>
            <person name="Chapman S.B."/>
            <person name="Chen Z."/>
            <person name="Freedman E."/>
            <person name="Gellesch M."/>
            <person name="Goldberg J."/>
            <person name="Griggs A."/>
            <person name="Gujja S."/>
            <person name="Heilman E.R."/>
            <person name="Heiman D."/>
            <person name="Hepburn T."/>
            <person name="Howarth C."/>
            <person name="Jen D."/>
            <person name="Larson L."/>
            <person name="Mehta T."/>
            <person name="Neiman D."/>
            <person name="Pearson M."/>
            <person name="Roberts A."/>
            <person name="Saif S."/>
            <person name="Shea T."/>
            <person name="Shenoy N."/>
            <person name="Sisk P."/>
            <person name="Stolte C."/>
            <person name="Sykes S."/>
            <person name="Walk T."/>
            <person name="White J."/>
            <person name="Yandava C."/>
            <person name="Haas B."/>
            <person name="Nusbaum C."/>
            <person name="Birren B."/>
        </authorList>
    </citation>
    <scope>NUCLEOTIDE SEQUENCE [LARGE SCALE GENOMIC DNA]</scope>
    <source>
        <strain evidence="5">R3-111a-1</strain>
    </source>
</reference>
<evidence type="ECO:0000256" key="2">
    <source>
        <dbReference type="SAM" id="Phobius"/>
    </source>
</evidence>
<dbReference type="OrthoDB" id="5279542at2759"/>
<reference evidence="4" key="5">
    <citation type="submission" date="2018-04" db="UniProtKB">
        <authorList>
            <consortium name="EnsemblFungi"/>
        </authorList>
    </citation>
    <scope>IDENTIFICATION</scope>
    <source>
        <strain evidence="4">R3-111a-1</strain>
    </source>
</reference>
<evidence type="ECO:0000313" key="3">
    <source>
        <dbReference type="EMBL" id="EJT78727.1"/>
    </source>
</evidence>
<dbReference type="RefSeq" id="XP_009219872.1">
    <property type="nucleotide sequence ID" value="XM_009221608.1"/>
</dbReference>
<dbReference type="AlphaFoldDB" id="J3NRC1"/>
<protein>
    <recommendedName>
        <fullName evidence="6">MARVEL domain-containing protein</fullName>
    </recommendedName>
</protein>
<evidence type="ECO:0008006" key="6">
    <source>
        <dbReference type="Google" id="ProtNLM"/>
    </source>
</evidence>
<feature type="compositionally biased region" description="Low complexity" evidence="1">
    <location>
        <begin position="242"/>
        <end position="260"/>
    </location>
</feature>
<dbReference type="VEuPathDB" id="FungiDB:GGTG_03825"/>